<dbReference type="AlphaFoldDB" id="A0A2V2YZY1"/>
<dbReference type="Proteomes" id="UP000246635">
    <property type="component" value="Unassembled WGS sequence"/>
</dbReference>
<dbReference type="InterPro" id="IPR003772">
    <property type="entry name" value="YceD"/>
</dbReference>
<evidence type="ECO:0000313" key="2">
    <source>
        <dbReference type="Proteomes" id="UP000246635"/>
    </source>
</evidence>
<reference evidence="1 2" key="1">
    <citation type="submission" date="2018-05" db="EMBL/GenBank/DDBJ databases">
        <title>Genomic Encyclopedia of Type Strains, Phase III (KMG-III): the genomes of soil and plant-associated and newly described type strains.</title>
        <authorList>
            <person name="Whitman W."/>
        </authorList>
    </citation>
    <scope>NUCLEOTIDE SEQUENCE [LARGE SCALE GENOMIC DNA]</scope>
    <source>
        <strain evidence="1 2">CECT 5696</strain>
    </source>
</reference>
<gene>
    <name evidence="1" type="ORF">DFQ01_103258</name>
</gene>
<dbReference type="PANTHER" id="PTHR34374">
    <property type="entry name" value="LARGE RIBOSOMAL RNA SUBUNIT ACCUMULATION PROTEIN YCED HOMOLOG 1, CHLOROPLASTIC"/>
    <property type="match status" value="1"/>
</dbReference>
<keyword evidence="2" id="KW-1185">Reference proteome</keyword>
<accession>A0A2V2YZY1</accession>
<evidence type="ECO:0008006" key="3">
    <source>
        <dbReference type="Google" id="ProtNLM"/>
    </source>
</evidence>
<dbReference type="Pfam" id="PF02620">
    <property type="entry name" value="YceD"/>
    <property type="match status" value="1"/>
</dbReference>
<proteinExistence type="predicted"/>
<dbReference type="EMBL" id="QGTQ01000003">
    <property type="protein sequence ID" value="PWW06355.1"/>
    <property type="molecule type" value="Genomic_DNA"/>
</dbReference>
<evidence type="ECO:0000313" key="1">
    <source>
        <dbReference type="EMBL" id="PWW06355.1"/>
    </source>
</evidence>
<comment type="caution">
    <text evidence="1">The sequence shown here is derived from an EMBL/GenBank/DDBJ whole genome shotgun (WGS) entry which is preliminary data.</text>
</comment>
<name>A0A2V2YZY1_9BACL</name>
<dbReference type="PANTHER" id="PTHR34374:SF1">
    <property type="entry name" value="LARGE RIBOSOMAL RNA SUBUNIT ACCUMULATION PROTEIN YCED HOMOLOG 1, CHLOROPLASTIC"/>
    <property type="match status" value="1"/>
</dbReference>
<sequence>MFVWGDLMQFRIQEVLNKGKLPIIRETVQVDSLLKGRRDVLSASPIQVELNVSAEEGLIHVEGHLTSELEMACSRCLNPAAVKVDVPFHEQFKQVAELSPEDEESDDDTIEVIGDAIDLKPYVEDLWLLELPFVPMCSSDCKGLCSECGQNLNEHECGCHRGSIDPRLAALKDLFIDDNNK</sequence>
<organism evidence="1 2">
    <name type="scientific">Paenibacillus cellulosilyticus</name>
    <dbReference type="NCBI Taxonomy" id="375489"/>
    <lineage>
        <taxon>Bacteria</taxon>
        <taxon>Bacillati</taxon>
        <taxon>Bacillota</taxon>
        <taxon>Bacilli</taxon>
        <taxon>Bacillales</taxon>
        <taxon>Paenibacillaceae</taxon>
        <taxon>Paenibacillus</taxon>
    </lineage>
</organism>
<protein>
    <recommendedName>
        <fullName evidence="3">Metal-binding protein</fullName>
    </recommendedName>
</protein>